<evidence type="ECO:0000256" key="2">
    <source>
        <dbReference type="ARBA" id="ARBA00022723"/>
    </source>
</evidence>
<dbReference type="NCBIfam" id="TIGR03081">
    <property type="entry name" value="metmalonyl_epim"/>
    <property type="match status" value="1"/>
</dbReference>
<evidence type="ECO:0000256" key="1">
    <source>
        <dbReference type="ARBA" id="ARBA00009308"/>
    </source>
</evidence>
<dbReference type="InterPro" id="IPR017515">
    <property type="entry name" value="MeMalonyl-CoA_epimerase"/>
</dbReference>
<dbReference type="AlphaFoldDB" id="A0A1G6KCW8"/>
<evidence type="ECO:0000259" key="3">
    <source>
        <dbReference type="PROSITE" id="PS51819"/>
    </source>
</evidence>
<dbReference type="STRING" id="390242.SAMN04488024_101737"/>
<name>A0A1G6KCW8_9SPHI</name>
<dbReference type="GO" id="GO:0046872">
    <property type="term" value="F:metal ion binding"/>
    <property type="evidence" value="ECO:0007669"/>
    <property type="project" value="UniProtKB-KW"/>
</dbReference>
<dbReference type="CDD" id="cd07249">
    <property type="entry name" value="MMCE"/>
    <property type="match status" value="1"/>
</dbReference>
<dbReference type="SUPFAM" id="SSF54593">
    <property type="entry name" value="Glyoxalase/Bleomycin resistance protein/Dihydroxybiphenyl dioxygenase"/>
    <property type="match status" value="1"/>
</dbReference>
<dbReference type="PROSITE" id="PS51819">
    <property type="entry name" value="VOC"/>
    <property type="match status" value="1"/>
</dbReference>
<feature type="domain" description="VOC" evidence="3">
    <location>
        <begin position="29"/>
        <end position="157"/>
    </location>
</feature>
<dbReference type="GO" id="GO:0004493">
    <property type="term" value="F:methylmalonyl-CoA epimerase activity"/>
    <property type="evidence" value="ECO:0007669"/>
    <property type="project" value="TreeGrafter"/>
</dbReference>
<dbReference type="InterPro" id="IPR029068">
    <property type="entry name" value="Glyas_Bleomycin-R_OHBP_Dase"/>
</dbReference>
<organism evidence="4 5">
    <name type="scientific">Pedobacter soli</name>
    <dbReference type="NCBI Taxonomy" id="390242"/>
    <lineage>
        <taxon>Bacteria</taxon>
        <taxon>Pseudomonadati</taxon>
        <taxon>Bacteroidota</taxon>
        <taxon>Sphingobacteriia</taxon>
        <taxon>Sphingobacteriales</taxon>
        <taxon>Sphingobacteriaceae</taxon>
        <taxon>Pedobacter</taxon>
    </lineage>
</organism>
<evidence type="ECO:0000313" key="5">
    <source>
        <dbReference type="Proteomes" id="UP000199455"/>
    </source>
</evidence>
<comment type="similarity">
    <text evidence="1">Belongs to the methylmalonyl-CoA epimerase family.</text>
</comment>
<dbReference type="Pfam" id="PF13669">
    <property type="entry name" value="Glyoxalase_4"/>
    <property type="match status" value="1"/>
</dbReference>
<keyword evidence="2" id="KW-0479">Metal-binding</keyword>
<dbReference type="Gene3D" id="3.10.180.10">
    <property type="entry name" value="2,3-Dihydroxybiphenyl 1,2-Dioxygenase, domain 1"/>
    <property type="match status" value="1"/>
</dbReference>
<reference evidence="5" key="1">
    <citation type="submission" date="2016-10" db="EMBL/GenBank/DDBJ databases">
        <authorList>
            <person name="Varghese N."/>
            <person name="Submissions S."/>
        </authorList>
    </citation>
    <scope>NUCLEOTIDE SEQUENCE [LARGE SCALE GENOMIC DNA]</scope>
    <source>
        <strain evidence="5">DSM 18609</strain>
    </source>
</reference>
<dbReference type="PANTHER" id="PTHR43048">
    <property type="entry name" value="METHYLMALONYL-COA EPIMERASE"/>
    <property type="match status" value="1"/>
</dbReference>
<dbReference type="PANTHER" id="PTHR43048:SF3">
    <property type="entry name" value="METHYLMALONYL-COA EPIMERASE, MITOCHONDRIAL"/>
    <property type="match status" value="1"/>
</dbReference>
<proteinExistence type="inferred from homology"/>
<keyword evidence="5" id="KW-1185">Reference proteome</keyword>
<dbReference type="InterPro" id="IPR037523">
    <property type="entry name" value="VOC_core"/>
</dbReference>
<dbReference type="InterPro" id="IPR051785">
    <property type="entry name" value="MMCE/EMCE_epimerase"/>
</dbReference>
<protein>
    <submittedName>
        <fullName evidence="4">Methylmalonyl-CoA epimerase</fullName>
    </submittedName>
</protein>
<dbReference type="Proteomes" id="UP000199455">
    <property type="component" value="Unassembled WGS sequence"/>
</dbReference>
<evidence type="ECO:0000313" key="4">
    <source>
        <dbReference type="EMBL" id="SDC28728.1"/>
    </source>
</evidence>
<sequence length="161" mass="18181">MLTIINNSYEVIEKTCIFTFNQPFKTMNKIEHIGIAVNSLNKSVPLYELLLNTSCYKTELVASEQVNTAFFKTGENKVELLEATDEDSAIARFLEKKGEGIHHIAFAVDDILAEMERLKANGFVLLNETPKKGADNKMVCFVHPKQTNGVLIELCQEIKWV</sequence>
<gene>
    <name evidence="4" type="ORF">SAMN04488024_101737</name>
</gene>
<dbReference type="EMBL" id="FMZH01000001">
    <property type="protein sequence ID" value="SDC28728.1"/>
    <property type="molecule type" value="Genomic_DNA"/>
</dbReference>
<dbReference type="GO" id="GO:0046491">
    <property type="term" value="P:L-methylmalonyl-CoA metabolic process"/>
    <property type="evidence" value="ECO:0007669"/>
    <property type="project" value="TreeGrafter"/>
</dbReference>
<accession>A0A1G6KCW8</accession>